<feature type="non-terminal residue" evidence="1">
    <location>
        <position position="1"/>
    </location>
</feature>
<proteinExistence type="predicted"/>
<accession>A0A1A8NP41</accession>
<organism evidence="1">
    <name type="scientific">Nothobranchius pienaari</name>
    <dbReference type="NCBI Taxonomy" id="704102"/>
    <lineage>
        <taxon>Eukaryota</taxon>
        <taxon>Metazoa</taxon>
        <taxon>Chordata</taxon>
        <taxon>Craniata</taxon>
        <taxon>Vertebrata</taxon>
        <taxon>Euteleostomi</taxon>
        <taxon>Actinopterygii</taxon>
        <taxon>Neopterygii</taxon>
        <taxon>Teleostei</taxon>
        <taxon>Neoteleostei</taxon>
        <taxon>Acanthomorphata</taxon>
        <taxon>Ovalentaria</taxon>
        <taxon>Atherinomorphae</taxon>
        <taxon>Cyprinodontiformes</taxon>
        <taxon>Nothobranchiidae</taxon>
        <taxon>Nothobranchius</taxon>
    </lineage>
</organism>
<dbReference type="AlphaFoldDB" id="A0A1A8NP41"/>
<feature type="non-terminal residue" evidence="1">
    <location>
        <position position="64"/>
    </location>
</feature>
<evidence type="ECO:0000313" key="1">
    <source>
        <dbReference type="EMBL" id="SBR70766.1"/>
    </source>
</evidence>
<sequence length="64" mass="7460">SSISCLIIIFYHIKSYFLPQSDIGYNLLNLPPVCGSNEPLIYQWSRRRRNEPISALGFHDVSRY</sequence>
<reference evidence="1" key="1">
    <citation type="submission" date="2016-05" db="EMBL/GenBank/DDBJ databases">
        <authorList>
            <person name="Lavstsen T."/>
            <person name="Jespersen J.S."/>
        </authorList>
    </citation>
    <scope>NUCLEOTIDE SEQUENCE</scope>
    <source>
        <tissue evidence="1">Brain</tissue>
    </source>
</reference>
<protein>
    <submittedName>
        <fullName evidence="1">Uncharacterized protein</fullName>
    </submittedName>
</protein>
<dbReference type="EMBL" id="HAEG01004093">
    <property type="protein sequence ID" value="SBR70766.1"/>
    <property type="molecule type" value="Transcribed_RNA"/>
</dbReference>
<name>A0A1A8NP41_9TELE</name>
<gene>
    <name evidence="1" type="primary">Nfu_g_1_023759</name>
</gene>
<reference evidence="1" key="2">
    <citation type="submission" date="2016-06" db="EMBL/GenBank/DDBJ databases">
        <title>The genome of a short-lived fish provides insights into sex chromosome evolution and the genetic control of aging.</title>
        <authorList>
            <person name="Reichwald K."/>
            <person name="Felder M."/>
            <person name="Petzold A."/>
            <person name="Koch P."/>
            <person name="Groth M."/>
            <person name="Platzer M."/>
        </authorList>
    </citation>
    <scope>NUCLEOTIDE SEQUENCE</scope>
    <source>
        <tissue evidence="1">Brain</tissue>
    </source>
</reference>